<dbReference type="EMBL" id="JOJR01000249">
    <property type="protein sequence ID" value="RCN41136.1"/>
    <property type="molecule type" value="Genomic_DNA"/>
</dbReference>
<sequence>MRVLILVVEQYLITTTISVGAAGAHPMAVALAPVPRIDYSVTKVNVQSDQQEEVGDDSQSYSDLSPKQRRNTKESEDSDIKEDSSEVAAEATADDDDDTEVETALEDQLFAGLRRKIEKNIQRVKEFVKVSFT</sequence>
<reference evidence="2 3" key="1">
    <citation type="submission" date="2014-10" db="EMBL/GenBank/DDBJ databases">
        <title>Draft genome of the hookworm Ancylostoma caninum.</title>
        <authorList>
            <person name="Mitreva M."/>
        </authorList>
    </citation>
    <scope>NUCLEOTIDE SEQUENCE [LARGE SCALE GENOMIC DNA]</scope>
    <source>
        <strain evidence="2 3">Baltimore</strain>
    </source>
</reference>
<name>A0A368G9R4_ANCCA</name>
<dbReference type="OrthoDB" id="5867336at2759"/>
<organism evidence="2 3">
    <name type="scientific">Ancylostoma caninum</name>
    <name type="common">Dog hookworm</name>
    <dbReference type="NCBI Taxonomy" id="29170"/>
    <lineage>
        <taxon>Eukaryota</taxon>
        <taxon>Metazoa</taxon>
        <taxon>Ecdysozoa</taxon>
        <taxon>Nematoda</taxon>
        <taxon>Chromadorea</taxon>
        <taxon>Rhabditida</taxon>
        <taxon>Rhabditina</taxon>
        <taxon>Rhabditomorpha</taxon>
        <taxon>Strongyloidea</taxon>
        <taxon>Ancylostomatidae</taxon>
        <taxon>Ancylostomatinae</taxon>
        <taxon>Ancylostoma</taxon>
    </lineage>
</organism>
<evidence type="ECO:0000313" key="2">
    <source>
        <dbReference type="EMBL" id="RCN41136.1"/>
    </source>
</evidence>
<feature type="compositionally biased region" description="Acidic residues" evidence="1">
    <location>
        <begin position="92"/>
        <end position="101"/>
    </location>
</feature>
<dbReference type="Proteomes" id="UP000252519">
    <property type="component" value="Unassembled WGS sequence"/>
</dbReference>
<feature type="region of interest" description="Disordered" evidence="1">
    <location>
        <begin position="46"/>
        <end position="101"/>
    </location>
</feature>
<evidence type="ECO:0000256" key="1">
    <source>
        <dbReference type="SAM" id="MobiDB-lite"/>
    </source>
</evidence>
<proteinExistence type="predicted"/>
<protein>
    <submittedName>
        <fullName evidence="2">Uncharacterized protein</fullName>
    </submittedName>
</protein>
<accession>A0A368G9R4</accession>
<dbReference type="STRING" id="29170.A0A368G9R4"/>
<comment type="caution">
    <text evidence="2">The sequence shown here is derived from an EMBL/GenBank/DDBJ whole genome shotgun (WGS) entry which is preliminary data.</text>
</comment>
<keyword evidence="3" id="KW-1185">Reference proteome</keyword>
<dbReference type="AlphaFoldDB" id="A0A368G9R4"/>
<evidence type="ECO:0000313" key="3">
    <source>
        <dbReference type="Proteomes" id="UP000252519"/>
    </source>
</evidence>
<gene>
    <name evidence="2" type="ORF">ANCCAN_12927</name>
</gene>